<reference evidence="3" key="1">
    <citation type="journal article" date="2019" name="Int. J. Syst. Evol. Microbiol.">
        <title>The Global Catalogue of Microorganisms (GCM) 10K type strain sequencing project: providing services to taxonomists for standard genome sequencing and annotation.</title>
        <authorList>
            <consortium name="The Broad Institute Genomics Platform"/>
            <consortium name="The Broad Institute Genome Sequencing Center for Infectious Disease"/>
            <person name="Wu L."/>
            <person name="Ma J."/>
        </authorList>
    </citation>
    <scope>NUCLEOTIDE SEQUENCE [LARGE SCALE GENOMIC DNA]</scope>
    <source>
        <strain evidence="3">CCUG 50873</strain>
    </source>
</reference>
<protein>
    <recommendedName>
        <fullName evidence="4">Dolichyl-phosphate-mannose-protein mannosyltransferase</fullName>
    </recommendedName>
</protein>
<keyword evidence="1" id="KW-0472">Membrane</keyword>
<evidence type="ECO:0000313" key="2">
    <source>
        <dbReference type="EMBL" id="MFD0926589.1"/>
    </source>
</evidence>
<keyword evidence="3" id="KW-1185">Reference proteome</keyword>
<feature type="transmembrane region" description="Helical" evidence="1">
    <location>
        <begin position="302"/>
        <end position="323"/>
    </location>
</feature>
<feature type="transmembrane region" description="Helical" evidence="1">
    <location>
        <begin position="82"/>
        <end position="106"/>
    </location>
</feature>
<accession>A0ABW3G7M4</accession>
<keyword evidence="1" id="KW-0812">Transmembrane</keyword>
<feature type="transmembrane region" description="Helical" evidence="1">
    <location>
        <begin position="118"/>
        <end position="139"/>
    </location>
</feature>
<feature type="transmembrane region" description="Helical" evidence="1">
    <location>
        <begin position="368"/>
        <end position="387"/>
    </location>
</feature>
<proteinExistence type="predicted"/>
<feature type="transmembrane region" description="Helical" evidence="1">
    <location>
        <begin position="330"/>
        <end position="348"/>
    </location>
</feature>
<dbReference type="Proteomes" id="UP001597068">
    <property type="component" value="Unassembled WGS sequence"/>
</dbReference>
<feature type="transmembrane region" description="Helical" evidence="1">
    <location>
        <begin position="145"/>
        <end position="167"/>
    </location>
</feature>
<keyword evidence="1" id="KW-1133">Transmembrane helix</keyword>
<evidence type="ECO:0000313" key="3">
    <source>
        <dbReference type="Proteomes" id="UP001597068"/>
    </source>
</evidence>
<comment type="caution">
    <text evidence="2">The sequence shown here is derived from an EMBL/GenBank/DDBJ whole genome shotgun (WGS) entry which is preliminary data.</text>
</comment>
<feature type="transmembrane region" description="Helical" evidence="1">
    <location>
        <begin position="399"/>
        <end position="421"/>
    </location>
</feature>
<evidence type="ECO:0000256" key="1">
    <source>
        <dbReference type="SAM" id="Phobius"/>
    </source>
</evidence>
<sequence>MVLSTPTAERAPRASTRIARPSVRTLLVVAALAVVAQLALRCWTLARGDFYWDDLILIARSGSAGGPGFLLDNHDGHVMPGAFAVAGLLTTIAPLSWPVAAASLVVGQAVVSTVVGRLMVIVGGVRPATVAVFVLYLFSPMTVPASVWWAAGLNSLPFVAAAAWVAGDAVLACRGRVPVAVRTLAVRSAIVAAIGMTFFEKAALVGPIALMVAVLCVRRDRLAGRDTTVRAALARSRPLWGALAGVTVVWAVCFAVLAHPAAGDHSLGQTWALTWRAVTHGVLPALVGGPWSWGRWNPSPPFGAVGTGTVLVAAVVVVVVVAAGVAGRRGAGAVVAAAAGYVVVAQLLVSWNRSSSGTALELAQTLRYLPDSALVLAVAAVLVMSSPPRGSVPVAASRLRLVGVAATATVAASSVVSTVAFTDSWADNPTGDYLRTATASLAQMAGTPMFDQALPLEVLLPVAYPDNQVSRVFAGLRDRPTFGDSADRLRVLDPRGEIADGAVTRARTFAAGAGTCARPEITGPTSIPLDGPLIRWRWTVALGYCATGDGEVEVRVGDSAPERVRVESGLHPLYVQAMGSGDAVSVRPVTPGLGLHLAAGQVGEVYDPALLR</sequence>
<feature type="transmembrane region" description="Helical" evidence="1">
    <location>
        <begin position="179"/>
        <end position="196"/>
    </location>
</feature>
<name>A0ABW3G7M4_9NOCA</name>
<gene>
    <name evidence="2" type="ORF">ACFQ04_12670</name>
</gene>
<feature type="transmembrane region" description="Helical" evidence="1">
    <location>
        <begin position="202"/>
        <end position="218"/>
    </location>
</feature>
<organism evidence="2 3">
    <name type="scientific">Williamsia deligens</name>
    <dbReference type="NCBI Taxonomy" id="321325"/>
    <lineage>
        <taxon>Bacteria</taxon>
        <taxon>Bacillati</taxon>
        <taxon>Actinomycetota</taxon>
        <taxon>Actinomycetes</taxon>
        <taxon>Mycobacteriales</taxon>
        <taxon>Nocardiaceae</taxon>
        <taxon>Williamsia</taxon>
    </lineage>
</organism>
<dbReference type="RefSeq" id="WP_253645545.1">
    <property type="nucleotide sequence ID" value="NZ_BAAAMO010000002.1"/>
</dbReference>
<evidence type="ECO:0008006" key="4">
    <source>
        <dbReference type="Google" id="ProtNLM"/>
    </source>
</evidence>
<dbReference type="EMBL" id="JBHTIL010000001">
    <property type="protein sequence ID" value="MFD0926589.1"/>
    <property type="molecule type" value="Genomic_DNA"/>
</dbReference>
<feature type="transmembrane region" description="Helical" evidence="1">
    <location>
        <begin position="239"/>
        <end position="258"/>
    </location>
</feature>